<comment type="similarity">
    <text evidence="1 9 10">Belongs to the DNA mismatch repair MutS family.</text>
</comment>
<dbReference type="GO" id="GO:0003684">
    <property type="term" value="F:damaged DNA binding"/>
    <property type="evidence" value="ECO:0007669"/>
    <property type="project" value="UniProtKB-UniRule"/>
</dbReference>
<keyword evidence="4 9" id="KW-0227">DNA damage</keyword>
<keyword evidence="3 9" id="KW-0547">Nucleotide-binding</keyword>
<dbReference type="Gene3D" id="3.40.50.300">
    <property type="entry name" value="P-loop containing nucleotide triphosphate hydrolases"/>
    <property type="match status" value="1"/>
</dbReference>
<dbReference type="eggNOG" id="COG0249">
    <property type="taxonomic scope" value="Bacteria"/>
</dbReference>
<dbReference type="PIRSF" id="PIRSF037677">
    <property type="entry name" value="DNA_mis_repair_Msh6"/>
    <property type="match status" value="1"/>
</dbReference>
<dbReference type="SUPFAM" id="SSF52540">
    <property type="entry name" value="P-loop containing nucleoside triphosphate hydrolases"/>
    <property type="match status" value="1"/>
</dbReference>
<dbReference type="Pfam" id="PF00488">
    <property type="entry name" value="MutS_V"/>
    <property type="match status" value="1"/>
</dbReference>
<dbReference type="FunFam" id="3.40.1170.10:FF:000001">
    <property type="entry name" value="DNA mismatch repair protein MutS"/>
    <property type="match status" value="1"/>
</dbReference>
<dbReference type="PANTHER" id="PTHR11361:SF34">
    <property type="entry name" value="DNA MISMATCH REPAIR PROTEIN MSH1, MITOCHONDRIAL"/>
    <property type="match status" value="1"/>
</dbReference>
<dbReference type="SUPFAM" id="SSF48334">
    <property type="entry name" value="DNA repair protein MutS, domain III"/>
    <property type="match status" value="1"/>
</dbReference>
<evidence type="ECO:0000256" key="9">
    <source>
        <dbReference type="HAMAP-Rule" id="MF_00096"/>
    </source>
</evidence>
<evidence type="ECO:0000256" key="8">
    <source>
        <dbReference type="ARBA" id="ARBA00024647"/>
    </source>
</evidence>
<evidence type="ECO:0000256" key="3">
    <source>
        <dbReference type="ARBA" id="ARBA00022741"/>
    </source>
</evidence>
<dbReference type="InterPro" id="IPR027417">
    <property type="entry name" value="P-loop_NTPase"/>
</dbReference>
<dbReference type="InterPro" id="IPR000432">
    <property type="entry name" value="DNA_mismatch_repair_MutS_C"/>
</dbReference>
<dbReference type="SUPFAM" id="SSF55271">
    <property type="entry name" value="DNA repair protein MutS, domain I"/>
    <property type="match status" value="1"/>
</dbReference>
<evidence type="ECO:0000313" key="13">
    <source>
        <dbReference type="Proteomes" id="UP000002019"/>
    </source>
</evidence>
<dbReference type="GO" id="GO:0030983">
    <property type="term" value="F:mismatched DNA binding"/>
    <property type="evidence" value="ECO:0007669"/>
    <property type="project" value="InterPro"/>
</dbReference>
<sequence>MDDNKLTPMLKQYYAVKEKHPDKLILFRMGDFYETFFEDAHTASRILNITLTTRNKNDENPVPLAGFPYHALNTYLDKLIKAGLKIAICEQTEDPKKAIGLVKREVTEIITPGAVLDQSFLEGNANVFLASLYYNDPQKKIGLAHLDISTGDFLFTELDNEELVNELQRFRAAELIVDSTQAEEYVKTLPLETLPTITVFDSWQFQPQEAIATLKKHFGVTTLEPYGAHNKLLGATAAGAALAYVQGLYNTPFNHISSLRYYSLSQYMQLDEISRRNLELVRSIRYGTKYGSLLSVIDQTMTPMGSRLLQQWLLHPLLDIKEITFRQDIIQSFIDKSSHLKELRLILKEIGDITRLVTRLGSLRINPRELIALKSYLYSARNLQTKLSTFEHPQFAVWQQNMGSFEDIIALIEKAINDNPPISITEGGIFAKGYNPELDELMDIIYDGKSWIARLEEDERRKTGINNLKVGYNRVFGYYIEVSSANKNKVPDYYIPKQTLTNSERFISPRLKEFEAKVLSSEEKIKNLEYELFKELRQNLAESLPRFQQLSEVIAELDVLSSLAFLAWQNQYSRPVFTESRELHIIDGRHPVIEKLMESDKFIPNDTHLDYPETSIAIITGPNMAGKSTYLRQVGLLVILAQMGSFVPASKMTLPVFDRVFTRVGASDNLAQGQSTFLVEMIETANILHSATSNSLILLDEIGRGTSTFDGLSLAWAIIEYIQKYKHSLTLFATHYHELTELENLYPDIKNYNVAVKQWNEEMIFIRKIERGGADQSYGIQVARLAGIPEKVIRRAKEILKNLEEHEISPQGLTATIRKKLVRDVPQIDIFEILADKASENDPIINEIKEIDLNKLSPIEAFQYLQKIQNQLLGEK</sequence>
<dbReference type="FunFam" id="3.40.50.300:FF:000870">
    <property type="entry name" value="MutS protein homolog 4"/>
    <property type="match status" value="1"/>
</dbReference>
<evidence type="ECO:0000256" key="4">
    <source>
        <dbReference type="ARBA" id="ARBA00022763"/>
    </source>
</evidence>
<dbReference type="InterPro" id="IPR017261">
    <property type="entry name" value="DNA_mismatch_repair_MutS/MSH"/>
</dbReference>
<keyword evidence="7 9" id="KW-0234">DNA repair</keyword>
<dbReference type="CDD" id="cd03284">
    <property type="entry name" value="ABC_MutS1"/>
    <property type="match status" value="1"/>
</dbReference>
<dbReference type="NCBIfam" id="TIGR01070">
    <property type="entry name" value="mutS1"/>
    <property type="match status" value="1"/>
</dbReference>
<protein>
    <recommendedName>
        <fullName evidence="2 9">DNA mismatch repair protein MutS</fullName>
    </recommendedName>
</protein>
<evidence type="ECO:0000256" key="2">
    <source>
        <dbReference type="ARBA" id="ARBA00021982"/>
    </source>
</evidence>
<reference evidence="12 13" key="1">
    <citation type="journal article" date="2008" name="J. Bacteriol.">
        <title>'Candidatus Cloacamonas acidaminovorans': genome sequence reconstruction provides a first glimpse of a new bacterial division.</title>
        <authorList>
            <person name="Pelletier E."/>
            <person name="Kreimeyer A."/>
            <person name="Bocs S."/>
            <person name="Rouy Z."/>
            <person name="Gyapay G."/>
            <person name="Chouari R."/>
            <person name="Riviere D."/>
            <person name="Ganesan A."/>
            <person name="Daegelen P."/>
            <person name="Sghir A."/>
            <person name="Cohen G.N."/>
            <person name="Medigue C."/>
            <person name="Weissenbach J."/>
            <person name="Le Paslier D."/>
        </authorList>
    </citation>
    <scope>NUCLEOTIDE SEQUENCE [LARGE SCALE GENOMIC DNA]</scope>
    <source>
        <strain evidence="13">Evry</strain>
    </source>
</reference>
<dbReference type="Proteomes" id="UP000002019">
    <property type="component" value="Chromosome"/>
</dbReference>
<dbReference type="InterPro" id="IPR016151">
    <property type="entry name" value="DNA_mismatch_repair_MutS_N"/>
</dbReference>
<evidence type="ECO:0000256" key="7">
    <source>
        <dbReference type="ARBA" id="ARBA00023204"/>
    </source>
</evidence>
<dbReference type="EMBL" id="CU466930">
    <property type="protein sequence ID" value="CAO80822.1"/>
    <property type="molecule type" value="Genomic_DNA"/>
</dbReference>
<dbReference type="Gene3D" id="3.30.420.110">
    <property type="entry name" value="MutS, connector domain"/>
    <property type="match status" value="1"/>
</dbReference>
<dbReference type="SUPFAM" id="SSF53150">
    <property type="entry name" value="DNA repair protein MutS, domain II"/>
    <property type="match status" value="1"/>
</dbReference>
<evidence type="ECO:0000256" key="5">
    <source>
        <dbReference type="ARBA" id="ARBA00022840"/>
    </source>
</evidence>
<dbReference type="STRING" id="459349.CLOAM0950"/>
<dbReference type="InterPro" id="IPR036187">
    <property type="entry name" value="DNA_mismatch_repair_MutS_sf"/>
</dbReference>
<dbReference type="InterPro" id="IPR036678">
    <property type="entry name" value="MutS_con_dom_sf"/>
</dbReference>
<dbReference type="InterPro" id="IPR007696">
    <property type="entry name" value="DNA_mismatch_repair_MutS_core"/>
</dbReference>
<gene>
    <name evidence="9" type="primary">mutS</name>
    <name evidence="12" type="ordered locus">CLOAM0950</name>
</gene>
<feature type="binding site" evidence="9">
    <location>
        <begin position="621"/>
        <end position="628"/>
    </location>
    <ligand>
        <name>ATP</name>
        <dbReference type="ChEBI" id="CHEBI:30616"/>
    </ligand>
</feature>
<dbReference type="PROSITE" id="PS00486">
    <property type="entry name" value="DNA_MISMATCH_REPAIR_2"/>
    <property type="match status" value="1"/>
</dbReference>
<dbReference type="Pfam" id="PF01624">
    <property type="entry name" value="MutS_I"/>
    <property type="match status" value="1"/>
</dbReference>
<evidence type="ECO:0000313" key="12">
    <source>
        <dbReference type="EMBL" id="CAO80822.1"/>
    </source>
</evidence>
<proteinExistence type="inferred from homology"/>
<dbReference type="Pfam" id="PF05190">
    <property type="entry name" value="MutS_IV"/>
    <property type="match status" value="1"/>
</dbReference>
<dbReference type="HOGENOM" id="CLU_002472_4_0_0"/>
<comment type="function">
    <text evidence="8 9">This protein is involved in the repair of mismatches in DNA. It is possible that it carries out the mismatch recognition step. This protein has a weak ATPase activity.</text>
</comment>
<name>B0VHK7_CLOAI</name>
<evidence type="ECO:0000256" key="1">
    <source>
        <dbReference type="ARBA" id="ARBA00006271"/>
    </source>
</evidence>
<dbReference type="HAMAP" id="MF_00096">
    <property type="entry name" value="MutS"/>
    <property type="match status" value="1"/>
</dbReference>
<dbReference type="InterPro" id="IPR005748">
    <property type="entry name" value="DNA_mismatch_repair_MutS"/>
</dbReference>
<dbReference type="Pfam" id="PF05192">
    <property type="entry name" value="MutS_III"/>
    <property type="match status" value="1"/>
</dbReference>
<evidence type="ECO:0000259" key="11">
    <source>
        <dbReference type="PROSITE" id="PS00486"/>
    </source>
</evidence>
<dbReference type="SMART" id="SM00534">
    <property type="entry name" value="MUTSac"/>
    <property type="match status" value="1"/>
</dbReference>
<keyword evidence="6 9" id="KW-0238">DNA-binding</keyword>
<dbReference type="GO" id="GO:0006298">
    <property type="term" value="P:mismatch repair"/>
    <property type="evidence" value="ECO:0007669"/>
    <property type="project" value="UniProtKB-UniRule"/>
</dbReference>
<dbReference type="Gene3D" id="3.40.1170.10">
    <property type="entry name" value="DNA repair protein MutS, domain I"/>
    <property type="match status" value="1"/>
</dbReference>
<dbReference type="InterPro" id="IPR045076">
    <property type="entry name" value="MutS"/>
</dbReference>
<keyword evidence="13" id="KW-1185">Reference proteome</keyword>
<dbReference type="InterPro" id="IPR007695">
    <property type="entry name" value="DNA_mismatch_repair_MutS-lik_N"/>
</dbReference>
<dbReference type="RefSeq" id="WP_015424680.1">
    <property type="nucleotide sequence ID" value="NC_020449.1"/>
</dbReference>
<dbReference type="NCBIfam" id="NF003810">
    <property type="entry name" value="PRK05399.1"/>
    <property type="match status" value="1"/>
</dbReference>
<dbReference type="KEGG" id="caci:CLOAM0950"/>
<dbReference type="PANTHER" id="PTHR11361">
    <property type="entry name" value="DNA MISMATCH REPAIR PROTEIN MUTS FAMILY MEMBER"/>
    <property type="match status" value="1"/>
</dbReference>
<accession>B0VHK7</accession>
<organism evidence="12 13">
    <name type="scientific">Cloacimonas acidaminovorans (strain Evry)</name>
    <dbReference type="NCBI Taxonomy" id="459349"/>
    <lineage>
        <taxon>Bacteria</taxon>
        <taxon>Pseudomonadati</taxon>
        <taxon>Candidatus Cloacimonadota</taxon>
        <taxon>Candidatus Cloacimonadia</taxon>
        <taxon>Candidatus Cloacimonadales</taxon>
        <taxon>Candidatus Cloacimonadaceae</taxon>
        <taxon>Candidatus Cloacimonas</taxon>
    </lineage>
</organism>
<dbReference type="GO" id="GO:0140664">
    <property type="term" value="F:ATP-dependent DNA damage sensor activity"/>
    <property type="evidence" value="ECO:0007669"/>
    <property type="project" value="InterPro"/>
</dbReference>
<keyword evidence="5 9" id="KW-0067">ATP-binding</keyword>
<dbReference type="Pfam" id="PF05188">
    <property type="entry name" value="MutS_II"/>
    <property type="match status" value="1"/>
</dbReference>
<feature type="domain" description="DNA mismatch repair proteins mutS family" evidence="11">
    <location>
        <begin position="695"/>
        <end position="711"/>
    </location>
</feature>
<dbReference type="SMART" id="SM00533">
    <property type="entry name" value="MUTSd"/>
    <property type="match status" value="1"/>
</dbReference>
<dbReference type="Gene3D" id="1.10.1420.10">
    <property type="match status" value="2"/>
</dbReference>
<dbReference type="GO" id="GO:0005524">
    <property type="term" value="F:ATP binding"/>
    <property type="evidence" value="ECO:0007669"/>
    <property type="project" value="UniProtKB-UniRule"/>
</dbReference>
<evidence type="ECO:0000256" key="10">
    <source>
        <dbReference type="RuleBase" id="RU003756"/>
    </source>
</evidence>
<dbReference type="InterPro" id="IPR007860">
    <property type="entry name" value="DNA_mmatch_repair_MutS_con_dom"/>
</dbReference>
<dbReference type="InterPro" id="IPR007861">
    <property type="entry name" value="DNA_mismatch_repair_MutS_clamp"/>
</dbReference>
<evidence type="ECO:0000256" key="6">
    <source>
        <dbReference type="ARBA" id="ARBA00023125"/>
    </source>
</evidence>
<dbReference type="AlphaFoldDB" id="B0VHK7"/>
<dbReference type="GO" id="GO:0005829">
    <property type="term" value="C:cytosol"/>
    <property type="evidence" value="ECO:0007669"/>
    <property type="project" value="TreeGrafter"/>
</dbReference>